<sequence length="205" mass="24106">TIDLTDIHFSNIISLLWGAYELQLNKLCNYIETLIVEEKDLVWKYISLINRKGLSNFTKLSELWRKIIVENVNIFKSDNFITLQKEEFHYFYINRLNNITKIRLWEKLLKWSTYSKPPISTSDDKLPIFVEINLESTKVKSTADILSKSTTTMEFIPTINTSISNTIISTRPLTIQSNIIGQQHIKLIKLLKIFIIHLQQVLYFH</sequence>
<dbReference type="Proteomes" id="UP000789405">
    <property type="component" value="Unassembled WGS sequence"/>
</dbReference>
<evidence type="ECO:0000313" key="2">
    <source>
        <dbReference type="Proteomes" id="UP000789405"/>
    </source>
</evidence>
<protein>
    <submittedName>
        <fullName evidence="1">22511_t:CDS:1</fullName>
    </submittedName>
</protein>
<name>A0A9N9HXY7_9GLOM</name>
<dbReference type="AlphaFoldDB" id="A0A9N9HXY7"/>
<organism evidence="1 2">
    <name type="scientific">Dentiscutata erythropus</name>
    <dbReference type="NCBI Taxonomy" id="1348616"/>
    <lineage>
        <taxon>Eukaryota</taxon>
        <taxon>Fungi</taxon>
        <taxon>Fungi incertae sedis</taxon>
        <taxon>Mucoromycota</taxon>
        <taxon>Glomeromycotina</taxon>
        <taxon>Glomeromycetes</taxon>
        <taxon>Diversisporales</taxon>
        <taxon>Gigasporaceae</taxon>
        <taxon>Dentiscutata</taxon>
    </lineage>
</organism>
<dbReference type="EMBL" id="CAJVPY010009627">
    <property type="protein sequence ID" value="CAG8710825.1"/>
    <property type="molecule type" value="Genomic_DNA"/>
</dbReference>
<reference evidence="1" key="1">
    <citation type="submission" date="2021-06" db="EMBL/GenBank/DDBJ databases">
        <authorList>
            <person name="Kallberg Y."/>
            <person name="Tangrot J."/>
            <person name="Rosling A."/>
        </authorList>
    </citation>
    <scope>NUCLEOTIDE SEQUENCE</scope>
    <source>
        <strain evidence="1">MA453B</strain>
    </source>
</reference>
<comment type="caution">
    <text evidence="1">The sequence shown here is derived from an EMBL/GenBank/DDBJ whole genome shotgun (WGS) entry which is preliminary data.</text>
</comment>
<evidence type="ECO:0000313" key="1">
    <source>
        <dbReference type="EMBL" id="CAG8710825.1"/>
    </source>
</evidence>
<accession>A0A9N9HXY7</accession>
<keyword evidence="2" id="KW-1185">Reference proteome</keyword>
<gene>
    <name evidence="1" type="ORF">DERYTH_LOCUS13573</name>
</gene>
<feature type="non-terminal residue" evidence="1">
    <location>
        <position position="1"/>
    </location>
</feature>
<dbReference type="OrthoDB" id="2339307at2759"/>
<proteinExistence type="predicted"/>